<reference evidence="2 3" key="1">
    <citation type="journal article" date="2018" name="Plant J.">
        <title>Genome sequences of Chlorella sorokiniana UTEX 1602 and Micractinium conductrix SAG 241.80: implications to maltose excretion by a green alga.</title>
        <authorList>
            <person name="Arriola M.B."/>
            <person name="Velmurugan N."/>
            <person name="Zhang Y."/>
            <person name="Plunkett M.H."/>
            <person name="Hondzo H."/>
            <person name="Barney B.M."/>
        </authorList>
    </citation>
    <scope>NUCLEOTIDE SEQUENCE [LARGE SCALE GENOMIC DNA]</scope>
    <source>
        <strain evidence="2 3">SAG 241.80</strain>
    </source>
</reference>
<keyword evidence="3" id="KW-1185">Reference proteome</keyword>
<dbReference type="EMBL" id="LHPF02000006">
    <property type="protein sequence ID" value="PSC73764.1"/>
    <property type="molecule type" value="Genomic_DNA"/>
</dbReference>
<feature type="compositionally biased region" description="Low complexity" evidence="1">
    <location>
        <begin position="382"/>
        <end position="398"/>
    </location>
</feature>
<feature type="compositionally biased region" description="Polar residues" evidence="1">
    <location>
        <begin position="679"/>
        <end position="688"/>
    </location>
</feature>
<name>A0A2P6VI45_9CHLO</name>
<feature type="region of interest" description="Disordered" evidence="1">
    <location>
        <begin position="679"/>
        <end position="732"/>
    </location>
</feature>
<dbReference type="STRING" id="554055.A0A2P6VI45"/>
<dbReference type="AlphaFoldDB" id="A0A2P6VI45"/>
<evidence type="ECO:0000256" key="1">
    <source>
        <dbReference type="SAM" id="MobiDB-lite"/>
    </source>
</evidence>
<gene>
    <name evidence="2" type="ORF">C2E20_2967</name>
</gene>
<feature type="region of interest" description="Disordered" evidence="1">
    <location>
        <begin position="486"/>
        <end position="528"/>
    </location>
</feature>
<organism evidence="2 3">
    <name type="scientific">Micractinium conductrix</name>
    <dbReference type="NCBI Taxonomy" id="554055"/>
    <lineage>
        <taxon>Eukaryota</taxon>
        <taxon>Viridiplantae</taxon>
        <taxon>Chlorophyta</taxon>
        <taxon>core chlorophytes</taxon>
        <taxon>Trebouxiophyceae</taxon>
        <taxon>Chlorellales</taxon>
        <taxon>Chlorellaceae</taxon>
        <taxon>Chlorella clade</taxon>
        <taxon>Micractinium</taxon>
    </lineage>
</organism>
<feature type="region of interest" description="Disordered" evidence="1">
    <location>
        <begin position="275"/>
        <end position="305"/>
    </location>
</feature>
<accession>A0A2P6VI45</accession>
<comment type="caution">
    <text evidence="2">The sequence shown here is derived from an EMBL/GenBank/DDBJ whole genome shotgun (WGS) entry which is preliminary data.</text>
</comment>
<feature type="region of interest" description="Disordered" evidence="1">
    <location>
        <begin position="594"/>
        <end position="621"/>
    </location>
</feature>
<dbReference type="Proteomes" id="UP000239649">
    <property type="component" value="Unassembled WGS sequence"/>
</dbReference>
<sequence length="732" mass="77428">MVAKSFRVEAVLPAPAHTYFLERDSAAFRSLLSKVLKIGQLEFNDLWHEGPSSFVRMVTKPEFGSWVPKSVAGQLQSSNLEFHDIIEYNPAHIASPPYQIFVRTESPFLKDKLDIQLTLTIEEVEPGVSCRQILEGNLRVKMFGVGRIVEGIVKDSLTNTYKKLPEIVRRWQLFRDDALRRGDGRQLLLGRPPVGCEVGWIRAEVLEVLKEPLSEDGTASPVSALCPVAGASEASEESLAAQARAHQRAVLQQRAAEAEAEAVFAAAAAAAPGQPQQAAAAAEEAAEAAQPSPGAQLDELQRGGRRHSTALSEYFDAREVCTESGGSFTTASAAPAGMLPPTSETEELAAAAAAASPRSLPALAAAVLARGGSGYHHRRTLSSESATSTDTPTTEGGTQRAPGSRRFWRRFNRDYSEWDVYWDQVGVEQEAEGEDGASGALVGGVVGRALHAVEDLMRDSYYSTSILVALFLLRRGWLRVEPDVSVPSHEEAGRHHEGHRHRRTASGGWRLGSAPTHRRTGSGGGVASVAAAGEDAQAVSLARVAQEVCGRMVVGPRRTPTVLGATAPAALSSGARQAGGAAHLPRTRSVDVGADGMPAHAPPATPAPAGKGGPGLGMPRHHRKTMSLDTGTAAAAQEAAAAAVLEQRRRQLLQHRGGTAGAAAGGAGAGLPPLLPSWPQQTQLSSGPLQRRPSDLAAATAMASMQRNDHRVRGPSRLSCFGGCRRPPAVKD</sequence>
<dbReference type="OrthoDB" id="515322at2759"/>
<evidence type="ECO:0000313" key="2">
    <source>
        <dbReference type="EMBL" id="PSC73764.1"/>
    </source>
</evidence>
<protein>
    <submittedName>
        <fullName evidence="2">Uncharacterized protein</fullName>
    </submittedName>
</protein>
<feature type="compositionally biased region" description="Basic and acidic residues" evidence="1">
    <location>
        <begin position="486"/>
        <end position="495"/>
    </location>
</feature>
<feature type="region of interest" description="Disordered" evidence="1">
    <location>
        <begin position="375"/>
        <end position="403"/>
    </location>
</feature>
<feature type="compositionally biased region" description="Low complexity" evidence="1">
    <location>
        <begin position="275"/>
        <end position="296"/>
    </location>
</feature>
<proteinExistence type="predicted"/>
<evidence type="ECO:0000313" key="3">
    <source>
        <dbReference type="Proteomes" id="UP000239649"/>
    </source>
</evidence>